<accession>A0A5E4T7L3</accession>
<evidence type="ECO:0000313" key="2">
    <source>
        <dbReference type="Proteomes" id="UP000406256"/>
    </source>
</evidence>
<dbReference type="Proteomes" id="UP000406256">
    <property type="component" value="Unassembled WGS sequence"/>
</dbReference>
<keyword evidence="2" id="KW-1185">Reference proteome</keyword>
<proteinExistence type="predicted"/>
<organism evidence="1 2">
    <name type="scientific">Pandoraea anhela</name>
    <dbReference type="NCBI Taxonomy" id="2508295"/>
    <lineage>
        <taxon>Bacteria</taxon>
        <taxon>Pseudomonadati</taxon>
        <taxon>Pseudomonadota</taxon>
        <taxon>Betaproteobacteria</taxon>
        <taxon>Burkholderiales</taxon>
        <taxon>Burkholderiaceae</taxon>
        <taxon>Pandoraea</taxon>
    </lineage>
</organism>
<dbReference type="EMBL" id="CABPSB010000003">
    <property type="protein sequence ID" value="VVD83461.1"/>
    <property type="molecule type" value="Genomic_DNA"/>
</dbReference>
<protein>
    <submittedName>
        <fullName evidence="1">Uncharacterized protein</fullName>
    </submittedName>
</protein>
<name>A0A5E4T7L3_9BURK</name>
<gene>
    <name evidence="1" type="ORF">PAN31108_01232</name>
</gene>
<dbReference type="AlphaFoldDB" id="A0A5E4T7L3"/>
<reference evidence="1 2" key="1">
    <citation type="submission" date="2019-08" db="EMBL/GenBank/DDBJ databases">
        <authorList>
            <person name="Peeters C."/>
        </authorList>
    </citation>
    <scope>NUCLEOTIDE SEQUENCE [LARGE SCALE GENOMIC DNA]</scope>
    <source>
        <strain evidence="1 2">LMG 31108</strain>
    </source>
</reference>
<sequence length="80" mass="9222">MRQIREKPIIYDQLHHNSPKFIECHAFLMQKTQKLILCPTYSCQAVAEKADVRERHKKQHLGASRGVVRGFPSQEADCAC</sequence>
<evidence type="ECO:0000313" key="1">
    <source>
        <dbReference type="EMBL" id="VVD83461.1"/>
    </source>
</evidence>